<reference evidence="9" key="1">
    <citation type="journal article" date="2017" name="Genome Biol.">
        <title>Comparative genomics reveals high biological diversity and specific adaptations in the industrially and medically important fungal genus Aspergillus.</title>
        <authorList>
            <person name="de Vries R.P."/>
            <person name="Riley R."/>
            <person name="Wiebenga A."/>
            <person name="Aguilar-Osorio G."/>
            <person name="Amillis S."/>
            <person name="Uchima C.A."/>
            <person name="Anderluh G."/>
            <person name="Asadollahi M."/>
            <person name="Askin M."/>
            <person name="Barry K."/>
            <person name="Battaglia E."/>
            <person name="Bayram O."/>
            <person name="Benocci T."/>
            <person name="Braus-Stromeyer S.A."/>
            <person name="Caldana C."/>
            <person name="Canovas D."/>
            <person name="Cerqueira G.C."/>
            <person name="Chen F."/>
            <person name="Chen W."/>
            <person name="Choi C."/>
            <person name="Clum A."/>
            <person name="Dos Santos R.A."/>
            <person name="Damasio A.R."/>
            <person name="Diallinas G."/>
            <person name="Emri T."/>
            <person name="Fekete E."/>
            <person name="Flipphi M."/>
            <person name="Freyberg S."/>
            <person name="Gallo A."/>
            <person name="Gournas C."/>
            <person name="Habgood R."/>
            <person name="Hainaut M."/>
            <person name="Harispe M.L."/>
            <person name="Henrissat B."/>
            <person name="Hilden K.S."/>
            <person name="Hope R."/>
            <person name="Hossain A."/>
            <person name="Karabika E."/>
            <person name="Karaffa L."/>
            <person name="Karanyi Z."/>
            <person name="Krasevec N."/>
            <person name="Kuo A."/>
            <person name="Kusch H."/>
            <person name="LaButti K."/>
            <person name="Lagendijk E.L."/>
            <person name="Lapidus A."/>
            <person name="Levasseur A."/>
            <person name="Lindquist E."/>
            <person name="Lipzen A."/>
            <person name="Logrieco A.F."/>
            <person name="MacCabe A."/>
            <person name="Maekelae M.R."/>
            <person name="Malavazi I."/>
            <person name="Melin P."/>
            <person name="Meyer V."/>
            <person name="Mielnichuk N."/>
            <person name="Miskei M."/>
            <person name="Molnar A.P."/>
            <person name="Mule G."/>
            <person name="Ngan C.Y."/>
            <person name="Orejas M."/>
            <person name="Orosz E."/>
            <person name="Ouedraogo J.P."/>
            <person name="Overkamp K.M."/>
            <person name="Park H.-S."/>
            <person name="Perrone G."/>
            <person name="Piumi F."/>
            <person name="Punt P.J."/>
            <person name="Ram A.F."/>
            <person name="Ramon A."/>
            <person name="Rauscher S."/>
            <person name="Record E."/>
            <person name="Riano-Pachon D.M."/>
            <person name="Robert V."/>
            <person name="Roehrig J."/>
            <person name="Ruller R."/>
            <person name="Salamov A."/>
            <person name="Salih N.S."/>
            <person name="Samson R.A."/>
            <person name="Sandor E."/>
            <person name="Sanguinetti M."/>
            <person name="Schuetze T."/>
            <person name="Sepcic K."/>
            <person name="Shelest E."/>
            <person name="Sherlock G."/>
            <person name="Sophianopoulou V."/>
            <person name="Squina F.M."/>
            <person name="Sun H."/>
            <person name="Susca A."/>
            <person name="Todd R.B."/>
            <person name="Tsang A."/>
            <person name="Unkles S.E."/>
            <person name="van de Wiele N."/>
            <person name="van Rossen-Uffink D."/>
            <person name="Oliveira J.V."/>
            <person name="Vesth T.C."/>
            <person name="Visser J."/>
            <person name="Yu J.-H."/>
            <person name="Zhou M."/>
            <person name="Andersen M.R."/>
            <person name="Archer D.B."/>
            <person name="Baker S.E."/>
            <person name="Benoit I."/>
            <person name="Brakhage A.A."/>
            <person name="Braus G.H."/>
            <person name="Fischer R."/>
            <person name="Frisvad J.C."/>
            <person name="Goldman G.H."/>
            <person name="Houbraken J."/>
            <person name="Oakley B."/>
            <person name="Pocsi I."/>
            <person name="Scazzocchio C."/>
            <person name="Seiboth B."/>
            <person name="vanKuyk P.A."/>
            <person name="Wortman J."/>
            <person name="Dyer P.S."/>
            <person name="Grigoriev I.V."/>
        </authorList>
    </citation>
    <scope>NUCLEOTIDE SEQUENCE [LARGE SCALE GENOMIC DNA]</scope>
    <source>
        <strain evidence="9">CBS 506.65</strain>
    </source>
</reference>
<evidence type="ECO:0000313" key="8">
    <source>
        <dbReference type="EMBL" id="OJJ46170.1"/>
    </source>
</evidence>
<name>A0A1L9SG10_9EURO</name>
<dbReference type="InterPro" id="IPR007248">
    <property type="entry name" value="Mpv17_PMP22"/>
</dbReference>
<feature type="signal peptide" evidence="7">
    <location>
        <begin position="1"/>
        <end position="21"/>
    </location>
</feature>
<dbReference type="STRING" id="1073090.A0A1L9SG10"/>
<evidence type="ECO:0000256" key="1">
    <source>
        <dbReference type="ARBA" id="ARBA00004141"/>
    </source>
</evidence>
<protein>
    <submittedName>
        <fullName evidence="8">Uncharacterized protein</fullName>
    </submittedName>
</protein>
<comment type="subcellular location">
    <subcellularLocation>
        <location evidence="1">Membrane</location>
        <topology evidence="1">Multi-pass membrane protein</topology>
    </subcellularLocation>
</comment>
<dbReference type="GeneID" id="34613302"/>
<keyword evidence="7" id="KW-0732">Signal</keyword>
<dbReference type="RefSeq" id="XP_022580680.1">
    <property type="nucleotide sequence ID" value="XM_022726838.1"/>
</dbReference>
<proteinExistence type="inferred from homology"/>
<evidence type="ECO:0000256" key="3">
    <source>
        <dbReference type="ARBA" id="ARBA00022692"/>
    </source>
</evidence>
<dbReference type="GO" id="GO:0005778">
    <property type="term" value="C:peroxisomal membrane"/>
    <property type="evidence" value="ECO:0007669"/>
    <property type="project" value="TreeGrafter"/>
</dbReference>
<evidence type="ECO:0000313" key="9">
    <source>
        <dbReference type="Proteomes" id="UP000184188"/>
    </source>
</evidence>
<accession>A0A1L9SG10</accession>
<dbReference type="PANTHER" id="PTHR11266:SF80">
    <property type="entry name" value="PEROXISOMAL MEMBRANE PROTEIN 2"/>
    <property type="match status" value="1"/>
</dbReference>
<feature type="chain" id="PRO_5012815361" evidence="7">
    <location>
        <begin position="22"/>
        <end position="217"/>
    </location>
</feature>
<evidence type="ECO:0000256" key="6">
    <source>
        <dbReference type="RuleBase" id="RU363053"/>
    </source>
</evidence>
<keyword evidence="9" id="KW-1185">Reference proteome</keyword>
<keyword evidence="3" id="KW-0812">Transmembrane</keyword>
<evidence type="ECO:0000256" key="2">
    <source>
        <dbReference type="ARBA" id="ARBA00006824"/>
    </source>
</evidence>
<comment type="similarity">
    <text evidence="2 6">Belongs to the peroxisomal membrane protein PXMP2/4 family.</text>
</comment>
<keyword evidence="4" id="KW-1133">Transmembrane helix</keyword>
<dbReference type="EMBL" id="KV878343">
    <property type="protein sequence ID" value="OJJ46170.1"/>
    <property type="molecule type" value="Genomic_DNA"/>
</dbReference>
<dbReference type="OrthoDB" id="10267969at2759"/>
<organism evidence="8 9">
    <name type="scientific">Penicilliopsis zonata CBS 506.65</name>
    <dbReference type="NCBI Taxonomy" id="1073090"/>
    <lineage>
        <taxon>Eukaryota</taxon>
        <taxon>Fungi</taxon>
        <taxon>Dikarya</taxon>
        <taxon>Ascomycota</taxon>
        <taxon>Pezizomycotina</taxon>
        <taxon>Eurotiomycetes</taxon>
        <taxon>Eurotiomycetidae</taxon>
        <taxon>Eurotiales</taxon>
        <taxon>Aspergillaceae</taxon>
        <taxon>Penicilliopsis</taxon>
    </lineage>
</organism>
<sequence>MSIIRITLHSSLLGALSAALAQVIKREINAIPILHGALYNFLSTPPNYLWGKTLEESFPVDTSLHNGHQKDMHTFIVNTTIKLVLDQSIGALLNTMLYITLIGSFRGSTMAEIQGNLRENTVPMLIASYKVWPVVSLVNLTVVPLEQRVDLDRGVLEIDLSCLDKTVDGDEALLLEGLFGEGRGCSAGKPKPVSGRGHLNTLTTKLKRQEERGWGRS</sequence>
<evidence type="ECO:0000256" key="7">
    <source>
        <dbReference type="SAM" id="SignalP"/>
    </source>
</evidence>
<dbReference type="Pfam" id="PF04117">
    <property type="entry name" value="Mpv17_PMP22"/>
    <property type="match status" value="1"/>
</dbReference>
<evidence type="ECO:0000256" key="5">
    <source>
        <dbReference type="ARBA" id="ARBA00023136"/>
    </source>
</evidence>
<dbReference type="PANTHER" id="PTHR11266">
    <property type="entry name" value="PEROXISOMAL MEMBRANE PROTEIN 2, PXMP2 MPV17"/>
    <property type="match status" value="1"/>
</dbReference>
<dbReference type="AlphaFoldDB" id="A0A1L9SG10"/>
<evidence type="ECO:0000256" key="4">
    <source>
        <dbReference type="ARBA" id="ARBA00022989"/>
    </source>
</evidence>
<dbReference type="Proteomes" id="UP000184188">
    <property type="component" value="Unassembled WGS sequence"/>
</dbReference>
<keyword evidence="5" id="KW-0472">Membrane</keyword>
<gene>
    <name evidence="8" type="ORF">ASPZODRAFT_16767</name>
</gene>
<dbReference type="VEuPathDB" id="FungiDB:ASPZODRAFT_16767"/>